<reference evidence="3" key="1">
    <citation type="submission" date="2016-11" db="EMBL/GenBank/DDBJ databases">
        <authorList>
            <person name="Varghese N."/>
            <person name="Submissions S."/>
        </authorList>
    </citation>
    <scope>NUCLEOTIDE SEQUENCE [LARGE SCALE GENOMIC DNA]</scope>
    <source>
        <strain evidence="3">Sac-22</strain>
    </source>
</reference>
<dbReference type="PANTHER" id="PTHR34109:SF1">
    <property type="entry name" value="VOC DOMAIN-CONTAINING PROTEIN"/>
    <property type="match status" value="1"/>
</dbReference>
<dbReference type="InterPro" id="IPR004360">
    <property type="entry name" value="Glyas_Fos-R_dOase_dom"/>
</dbReference>
<name>A0A1M7IMT5_9BURK</name>
<evidence type="ECO:0000313" key="3">
    <source>
        <dbReference type="Proteomes" id="UP000184339"/>
    </source>
</evidence>
<dbReference type="STRING" id="551987.SAMN05192549_101546"/>
<proteinExistence type="predicted"/>
<gene>
    <name evidence="2" type="ORF">SAMN05192549_101546</name>
</gene>
<dbReference type="SUPFAM" id="SSF54593">
    <property type="entry name" value="Glyoxalase/Bleomycin resistance protein/Dihydroxybiphenyl dioxygenase"/>
    <property type="match status" value="1"/>
</dbReference>
<dbReference type="InterPro" id="IPR029068">
    <property type="entry name" value="Glyas_Bleomycin-R_OHBP_Dase"/>
</dbReference>
<dbReference type="Gene3D" id="3.30.720.110">
    <property type="match status" value="1"/>
</dbReference>
<dbReference type="PROSITE" id="PS51819">
    <property type="entry name" value="VOC"/>
    <property type="match status" value="1"/>
</dbReference>
<dbReference type="Pfam" id="PF00903">
    <property type="entry name" value="Glyoxalase"/>
    <property type="match status" value="1"/>
</dbReference>
<dbReference type="Gene3D" id="3.30.720.120">
    <property type="match status" value="1"/>
</dbReference>
<feature type="domain" description="VOC" evidence="1">
    <location>
        <begin position="11"/>
        <end position="137"/>
    </location>
</feature>
<organism evidence="2 3">
    <name type="scientific">Duganella sacchari</name>
    <dbReference type="NCBI Taxonomy" id="551987"/>
    <lineage>
        <taxon>Bacteria</taxon>
        <taxon>Pseudomonadati</taxon>
        <taxon>Pseudomonadota</taxon>
        <taxon>Betaproteobacteria</taxon>
        <taxon>Burkholderiales</taxon>
        <taxon>Oxalobacteraceae</taxon>
        <taxon>Telluria group</taxon>
        <taxon>Duganella</taxon>
    </lineage>
</organism>
<dbReference type="InterPro" id="IPR037523">
    <property type="entry name" value="VOC_core"/>
</dbReference>
<protein>
    <submittedName>
        <fullName evidence="2">Uncharacterized conserved protein PhnB, glyoxalase superfamily</fullName>
    </submittedName>
</protein>
<keyword evidence="3" id="KW-1185">Reference proteome</keyword>
<accession>A0A1M7IMT5</accession>
<dbReference type="PANTHER" id="PTHR34109">
    <property type="entry name" value="BNAUNNG04460D PROTEIN-RELATED"/>
    <property type="match status" value="1"/>
</dbReference>
<dbReference type="RefSeq" id="WP_072781120.1">
    <property type="nucleotide sequence ID" value="NZ_FRCX01000001.1"/>
</dbReference>
<dbReference type="Proteomes" id="UP000184339">
    <property type="component" value="Unassembled WGS sequence"/>
</dbReference>
<evidence type="ECO:0000313" key="2">
    <source>
        <dbReference type="EMBL" id="SHM42011.1"/>
    </source>
</evidence>
<sequence>MNAKVNPIPQGMYTITPHLACEGAANAIEFYKKAFNAVEIMRMPGPNGKLMHAALKIGDSTVMLADDFPEYEGGKGPKALGGSPVTLHMYVADTDAAFQQAVQAGATVRMPPTDMFWGDRYSQVTDPFGHHWAIATHIKDMTPEEMAAAMKQQMPPC</sequence>
<dbReference type="AlphaFoldDB" id="A0A1M7IMT5"/>
<evidence type="ECO:0000259" key="1">
    <source>
        <dbReference type="PROSITE" id="PS51819"/>
    </source>
</evidence>
<dbReference type="EMBL" id="FRCX01000001">
    <property type="protein sequence ID" value="SHM42011.1"/>
    <property type="molecule type" value="Genomic_DNA"/>
</dbReference>
<dbReference type="CDD" id="cd07246">
    <property type="entry name" value="VOC_like"/>
    <property type="match status" value="1"/>
</dbReference>
<dbReference type="OrthoDB" id="9795306at2"/>